<dbReference type="InterPro" id="IPR050707">
    <property type="entry name" value="HTH_MetabolicPath_Reg"/>
</dbReference>
<dbReference type="EMBL" id="BAER01000017">
    <property type="protein sequence ID" value="GAC31659.1"/>
    <property type="molecule type" value="Genomic_DNA"/>
</dbReference>
<dbReference type="InterPro" id="IPR036388">
    <property type="entry name" value="WH-like_DNA-bd_sf"/>
</dbReference>
<keyword evidence="3" id="KW-0804">Transcription</keyword>
<dbReference type="Pfam" id="PF01614">
    <property type="entry name" value="IclR_C"/>
    <property type="match status" value="1"/>
</dbReference>
<comment type="caution">
    <text evidence="5">The sequence shown here is derived from an EMBL/GenBank/DDBJ whole genome shotgun (WGS) entry which is preliminary data.</text>
</comment>
<evidence type="ECO:0000256" key="2">
    <source>
        <dbReference type="ARBA" id="ARBA00023125"/>
    </source>
</evidence>
<evidence type="ECO:0000313" key="5">
    <source>
        <dbReference type="EMBL" id="GAC31659.1"/>
    </source>
</evidence>
<name>K6YFZ6_9ALTE</name>
<dbReference type="SUPFAM" id="SSF46785">
    <property type="entry name" value="Winged helix' DNA-binding domain"/>
    <property type="match status" value="1"/>
</dbReference>
<dbReference type="InterPro" id="IPR005471">
    <property type="entry name" value="Tscrpt_reg_IclR_N"/>
</dbReference>
<keyword evidence="1" id="KW-0805">Transcription regulation</keyword>
<evidence type="ECO:0000256" key="3">
    <source>
        <dbReference type="ARBA" id="ARBA00023163"/>
    </source>
</evidence>
<reference evidence="6" key="1">
    <citation type="journal article" date="2014" name="Environ. Microbiol.">
        <title>Comparative genomics of the marine bacterial genus Glaciecola reveals the high degree of genomic diversity and genomic characteristic for cold adaptation.</title>
        <authorList>
            <person name="Qin Q.L."/>
            <person name="Xie B.B."/>
            <person name="Yu Y."/>
            <person name="Shu Y.L."/>
            <person name="Rong J.C."/>
            <person name="Zhang Y.J."/>
            <person name="Zhao D.L."/>
            <person name="Chen X.L."/>
            <person name="Zhang X.Y."/>
            <person name="Chen B."/>
            <person name="Zhou B.C."/>
            <person name="Zhang Y.Z."/>
        </authorList>
    </citation>
    <scope>NUCLEOTIDE SEQUENCE [LARGE SCALE GENOMIC DNA]</scope>
    <source>
        <strain evidence="6">LMG 21857</strain>
    </source>
</reference>
<dbReference type="InterPro" id="IPR036390">
    <property type="entry name" value="WH_DNA-bd_sf"/>
</dbReference>
<dbReference type="Gene3D" id="1.10.10.10">
    <property type="entry name" value="Winged helix-like DNA-binding domain superfamily/Winged helix DNA-binding domain"/>
    <property type="match status" value="1"/>
</dbReference>
<evidence type="ECO:0000259" key="4">
    <source>
        <dbReference type="PROSITE" id="PS51077"/>
    </source>
</evidence>
<dbReference type="PANTHER" id="PTHR30136">
    <property type="entry name" value="HELIX-TURN-HELIX TRANSCRIPTIONAL REGULATOR, ICLR FAMILY"/>
    <property type="match status" value="1"/>
</dbReference>
<dbReference type="OrthoDB" id="6534574at2"/>
<dbReference type="InterPro" id="IPR029016">
    <property type="entry name" value="GAF-like_dom_sf"/>
</dbReference>
<protein>
    <recommendedName>
        <fullName evidence="4">HTH iclR-type domain-containing protein</fullName>
    </recommendedName>
</protein>
<keyword evidence="2" id="KW-0238">DNA-binding</keyword>
<organism evidence="5 6">
    <name type="scientific">Paraglaciecola polaris LMG 21857</name>
    <dbReference type="NCBI Taxonomy" id="1129793"/>
    <lineage>
        <taxon>Bacteria</taxon>
        <taxon>Pseudomonadati</taxon>
        <taxon>Pseudomonadota</taxon>
        <taxon>Gammaproteobacteria</taxon>
        <taxon>Alteromonadales</taxon>
        <taxon>Alteromonadaceae</taxon>
        <taxon>Paraglaciecola</taxon>
    </lineage>
</organism>
<dbReference type="PROSITE" id="PS51077">
    <property type="entry name" value="HTH_ICLR"/>
    <property type="match status" value="1"/>
</dbReference>
<dbReference type="GO" id="GO:0003677">
    <property type="term" value="F:DNA binding"/>
    <property type="evidence" value="ECO:0007669"/>
    <property type="project" value="UniProtKB-KW"/>
</dbReference>
<evidence type="ECO:0000313" key="6">
    <source>
        <dbReference type="Proteomes" id="UP000006322"/>
    </source>
</evidence>
<dbReference type="Proteomes" id="UP000006322">
    <property type="component" value="Unassembled WGS sequence"/>
</dbReference>
<dbReference type="InterPro" id="IPR014757">
    <property type="entry name" value="Tscrpt_reg_IclR_C"/>
</dbReference>
<dbReference type="PANTHER" id="PTHR30136:SF34">
    <property type="entry name" value="TRANSCRIPTIONAL REGULATOR"/>
    <property type="match status" value="1"/>
</dbReference>
<accession>K6YFZ6</accession>
<sequence>MKDENSSRRRDSHGTQLNQSLIDGISVLQALSVNEKPCGVRELARYLELDPNRVSRLLRTLAYLGMARQTSDRKYTTGSSMHVLAAQSLFASQAITDAIGTLESLLEFDLVVAYGVLWKDKVTYLFHALPGMKAHEALGRIGYYPATASGVGLSLLSALDNEEICSIYLNKEIPFFDNDLDKLLAKLKEIREQGYALVHTKYQTHISNGSVTIAVNVGHPPYGGIALSGKIDEQDTQRYVTLLKGKAQEVELKNRKVSK</sequence>
<dbReference type="Gene3D" id="3.30.450.40">
    <property type="match status" value="1"/>
</dbReference>
<dbReference type="SUPFAM" id="SSF55781">
    <property type="entry name" value="GAF domain-like"/>
    <property type="match status" value="1"/>
</dbReference>
<dbReference type="RefSeq" id="WP_007103463.1">
    <property type="nucleotide sequence ID" value="NZ_BAER01000017.1"/>
</dbReference>
<dbReference type="Pfam" id="PF09339">
    <property type="entry name" value="HTH_IclR"/>
    <property type="match status" value="1"/>
</dbReference>
<dbReference type="GO" id="GO:0045892">
    <property type="term" value="P:negative regulation of DNA-templated transcription"/>
    <property type="evidence" value="ECO:0007669"/>
    <property type="project" value="TreeGrafter"/>
</dbReference>
<proteinExistence type="predicted"/>
<gene>
    <name evidence="5" type="ORF">GPLA_0743</name>
</gene>
<feature type="domain" description="HTH iclR-type" evidence="4">
    <location>
        <begin position="18"/>
        <end position="79"/>
    </location>
</feature>
<dbReference type="AlphaFoldDB" id="K6YFZ6"/>
<keyword evidence="6" id="KW-1185">Reference proteome</keyword>
<dbReference type="GO" id="GO:0003700">
    <property type="term" value="F:DNA-binding transcription factor activity"/>
    <property type="evidence" value="ECO:0007669"/>
    <property type="project" value="TreeGrafter"/>
</dbReference>
<dbReference type="STRING" id="1129793.GPLA_0743"/>
<evidence type="ECO:0000256" key="1">
    <source>
        <dbReference type="ARBA" id="ARBA00023015"/>
    </source>
</evidence>